<reference evidence="3 4" key="1">
    <citation type="submission" date="2019-04" db="EMBL/GenBank/DDBJ databases">
        <title>Draft genome sequence of Gemmobacter aestuarii sp. nov.</title>
        <authorList>
            <person name="Hameed A."/>
            <person name="Lin S.-Y."/>
            <person name="Shahina M."/>
            <person name="Lai W.-A."/>
            <person name="Young C.-C."/>
        </authorList>
    </citation>
    <scope>NUCLEOTIDE SEQUENCE [LARGE SCALE GENOMIC DNA]</scope>
    <source>
        <strain evidence="3 4">CC-PW-75</strain>
    </source>
</reference>
<name>A0A4S3MS85_9RHOB</name>
<evidence type="ECO:0000313" key="3">
    <source>
        <dbReference type="EMBL" id="THD84705.1"/>
    </source>
</evidence>
<feature type="domain" description="DUF2061" evidence="2">
    <location>
        <begin position="8"/>
        <end position="59"/>
    </location>
</feature>
<sequence length="69" mass="7403">MDTPQRTLLKAILWNLLGLVTMSLVGLAMTGSALLGGGMAILNTVIGVTCYIAYERVWNAVAWGRHGQN</sequence>
<dbReference type="EMBL" id="SSND01000001">
    <property type="protein sequence ID" value="THD84705.1"/>
    <property type="molecule type" value="Genomic_DNA"/>
</dbReference>
<feature type="transmembrane region" description="Helical" evidence="1">
    <location>
        <begin position="35"/>
        <end position="54"/>
    </location>
</feature>
<protein>
    <submittedName>
        <fullName evidence="3">DUF2061 domain-containing protein</fullName>
    </submittedName>
</protein>
<evidence type="ECO:0000313" key="4">
    <source>
        <dbReference type="Proteomes" id="UP000309450"/>
    </source>
</evidence>
<dbReference type="AlphaFoldDB" id="A0A4S3MS85"/>
<organism evidence="3 4">
    <name type="scientific">Aliigemmobacter aestuarii</name>
    <dbReference type="NCBI Taxonomy" id="1445661"/>
    <lineage>
        <taxon>Bacteria</taxon>
        <taxon>Pseudomonadati</taxon>
        <taxon>Pseudomonadota</taxon>
        <taxon>Alphaproteobacteria</taxon>
        <taxon>Rhodobacterales</taxon>
        <taxon>Paracoccaceae</taxon>
        <taxon>Aliigemmobacter</taxon>
    </lineage>
</organism>
<keyword evidence="4" id="KW-1185">Reference proteome</keyword>
<dbReference type="RefSeq" id="WP_136393086.1">
    <property type="nucleotide sequence ID" value="NZ_SSND01000001.1"/>
</dbReference>
<gene>
    <name evidence="3" type="ORF">E7811_02935</name>
</gene>
<dbReference type="Proteomes" id="UP000309450">
    <property type="component" value="Unassembled WGS sequence"/>
</dbReference>
<dbReference type="Pfam" id="PF09834">
    <property type="entry name" value="DUF2061"/>
    <property type="match status" value="1"/>
</dbReference>
<keyword evidence="1" id="KW-1133">Transmembrane helix</keyword>
<accession>A0A4S3MS85</accession>
<comment type="caution">
    <text evidence="3">The sequence shown here is derived from an EMBL/GenBank/DDBJ whole genome shotgun (WGS) entry which is preliminary data.</text>
</comment>
<keyword evidence="1" id="KW-0812">Transmembrane</keyword>
<dbReference type="InterPro" id="IPR018638">
    <property type="entry name" value="DUF2061_membrane"/>
</dbReference>
<proteinExistence type="predicted"/>
<dbReference type="OrthoDB" id="197461at2"/>
<evidence type="ECO:0000259" key="2">
    <source>
        <dbReference type="Pfam" id="PF09834"/>
    </source>
</evidence>
<evidence type="ECO:0000256" key="1">
    <source>
        <dbReference type="SAM" id="Phobius"/>
    </source>
</evidence>
<feature type="transmembrane region" description="Helical" evidence="1">
    <location>
        <begin position="12"/>
        <end position="29"/>
    </location>
</feature>
<keyword evidence="1" id="KW-0472">Membrane</keyword>